<proteinExistence type="predicted"/>
<reference evidence="2" key="1">
    <citation type="journal article" date="2017" name="Nature">
        <title>The sunflower genome provides insights into oil metabolism, flowering and Asterid evolution.</title>
        <authorList>
            <person name="Badouin H."/>
            <person name="Gouzy J."/>
            <person name="Grassa C.J."/>
            <person name="Murat F."/>
            <person name="Staton S.E."/>
            <person name="Cottret L."/>
            <person name="Lelandais-Briere C."/>
            <person name="Owens G.L."/>
            <person name="Carrere S."/>
            <person name="Mayjonade B."/>
            <person name="Legrand L."/>
            <person name="Gill N."/>
            <person name="Kane N.C."/>
            <person name="Bowers J.E."/>
            <person name="Hubner S."/>
            <person name="Bellec A."/>
            <person name="Berard A."/>
            <person name="Berges H."/>
            <person name="Blanchet N."/>
            <person name="Boniface M.C."/>
            <person name="Brunel D."/>
            <person name="Catrice O."/>
            <person name="Chaidir N."/>
            <person name="Claudel C."/>
            <person name="Donnadieu C."/>
            <person name="Faraut T."/>
            <person name="Fievet G."/>
            <person name="Helmstetter N."/>
            <person name="King M."/>
            <person name="Knapp S.J."/>
            <person name="Lai Z."/>
            <person name="Le Paslier M.C."/>
            <person name="Lippi Y."/>
            <person name="Lorenzon L."/>
            <person name="Mandel J.R."/>
            <person name="Marage G."/>
            <person name="Marchand G."/>
            <person name="Marquand E."/>
            <person name="Bret-Mestries E."/>
            <person name="Morien E."/>
            <person name="Nambeesan S."/>
            <person name="Nguyen T."/>
            <person name="Pegot-Espagnet P."/>
            <person name="Pouilly N."/>
            <person name="Raftis F."/>
            <person name="Sallet E."/>
            <person name="Schiex T."/>
            <person name="Thomas J."/>
            <person name="Vandecasteele C."/>
            <person name="Vares D."/>
            <person name="Vear F."/>
            <person name="Vautrin S."/>
            <person name="Crespi M."/>
            <person name="Mangin B."/>
            <person name="Burke J.M."/>
            <person name="Salse J."/>
            <person name="Munos S."/>
            <person name="Vincourt P."/>
            <person name="Rieseberg L.H."/>
            <person name="Langlade N.B."/>
        </authorList>
    </citation>
    <scope>NUCLEOTIDE SEQUENCE</scope>
    <source>
        <tissue evidence="2">Leaves</tissue>
    </source>
</reference>
<evidence type="ECO:0000313" key="3">
    <source>
        <dbReference type="Proteomes" id="UP000215914"/>
    </source>
</evidence>
<protein>
    <submittedName>
        <fullName evidence="2">Uncharacterized protein</fullName>
    </submittedName>
</protein>
<dbReference type="Gramene" id="mRNA:HanXRQr2_Chr16g0748161">
    <property type="protein sequence ID" value="mRNA:HanXRQr2_Chr16g0748161"/>
    <property type="gene ID" value="HanXRQr2_Chr16g0748161"/>
</dbReference>
<dbReference type="Proteomes" id="UP000215914">
    <property type="component" value="Unassembled WGS sequence"/>
</dbReference>
<organism evidence="2 3">
    <name type="scientific">Helianthus annuus</name>
    <name type="common">Common sunflower</name>
    <dbReference type="NCBI Taxonomy" id="4232"/>
    <lineage>
        <taxon>Eukaryota</taxon>
        <taxon>Viridiplantae</taxon>
        <taxon>Streptophyta</taxon>
        <taxon>Embryophyta</taxon>
        <taxon>Tracheophyta</taxon>
        <taxon>Spermatophyta</taxon>
        <taxon>Magnoliopsida</taxon>
        <taxon>eudicotyledons</taxon>
        <taxon>Gunneridae</taxon>
        <taxon>Pentapetalae</taxon>
        <taxon>asterids</taxon>
        <taxon>campanulids</taxon>
        <taxon>Asterales</taxon>
        <taxon>Asteraceae</taxon>
        <taxon>Asteroideae</taxon>
        <taxon>Heliantheae alliance</taxon>
        <taxon>Heliantheae</taxon>
        <taxon>Helianthus</taxon>
    </lineage>
</organism>
<feature type="region of interest" description="Disordered" evidence="1">
    <location>
        <begin position="1"/>
        <end position="39"/>
    </location>
</feature>
<dbReference type="AlphaFoldDB" id="A0A9K3H080"/>
<comment type="caution">
    <text evidence="2">The sequence shown here is derived from an EMBL/GenBank/DDBJ whole genome shotgun (WGS) entry which is preliminary data.</text>
</comment>
<keyword evidence="3" id="KW-1185">Reference proteome</keyword>
<evidence type="ECO:0000313" key="2">
    <source>
        <dbReference type="EMBL" id="KAF5759999.1"/>
    </source>
</evidence>
<evidence type="ECO:0000256" key="1">
    <source>
        <dbReference type="SAM" id="MobiDB-lite"/>
    </source>
</evidence>
<sequence>MKGESWRPVTTHDGGRRRRPATTLGGGNGSDGGGSRPSTVPVRLQRVWFRFANRVLGQQVQVGCIPLSAAHLGSTVSSSLGSVRVRFR</sequence>
<reference evidence="2" key="2">
    <citation type="submission" date="2020-06" db="EMBL/GenBank/DDBJ databases">
        <title>Helianthus annuus Genome sequencing and assembly Release 2.</title>
        <authorList>
            <person name="Gouzy J."/>
            <person name="Langlade N."/>
            <person name="Munos S."/>
        </authorList>
    </citation>
    <scope>NUCLEOTIDE SEQUENCE</scope>
    <source>
        <tissue evidence="2">Leaves</tissue>
    </source>
</reference>
<name>A0A9K3H080_HELAN</name>
<accession>A0A9K3H080</accession>
<dbReference type="EMBL" id="MNCJ02000331">
    <property type="protein sequence ID" value="KAF5759999.1"/>
    <property type="molecule type" value="Genomic_DNA"/>
</dbReference>
<gene>
    <name evidence="2" type="ORF">HanXRQr2_Chr16g0748161</name>
</gene>
<feature type="compositionally biased region" description="Gly residues" evidence="1">
    <location>
        <begin position="24"/>
        <end position="35"/>
    </location>
</feature>